<reference evidence="1 2" key="1">
    <citation type="journal article" date="2014" name="Nat. Commun.">
        <title>Molecular traces of alternative social organization in a termite genome.</title>
        <authorList>
            <person name="Terrapon N."/>
            <person name="Li C."/>
            <person name="Robertson H.M."/>
            <person name="Ji L."/>
            <person name="Meng X."/>
            <person name="Booth W."/>
            <person name="Chen Z."/>
            <person name="Childers C.P."/>
            <person name="Glastad K.M."/>
            <person name="Gokhale K."/>
            <person name="Gowin J."/>
            <person name="Gronenberg W."/>
            <person name="Hermansen R.A."/>
            <person name="Hu H."/>
            <person name="Hunt B.G."/>
            <person name="Huylmans A.K."/>
            <person name="Khalil S.M."/>
            <person name="Mitchell R.D."/>
            <person name="Munoz-Torres M.C."/>
            <person name="Mustard J.A."/>
            <person name="Pan H."/>
            <person name="Reese J.T."/>
            <person name="Scharf M.E."/>
            <person name="Sun F."/>
            <person name="Vogel H."/>
            <person name="Xiao J."/>
            <person name="Yang W."/>
            <person name="Yang Z."/>
            <person name="Yang Z."/>
            <person name="Zhou J."/>
            <person name="Zhu J."/>
            <person name="Brent C.S."/>
            <person name="Elsik C.G."/>
            <person name="Goodisman M.A."/>
            <person name="Liberles D.A."/>
            <person name="Roe R.M."/>
            <person name="Vargo E.L."/>
            <person name="Vilcinskas A."/>
            <person name="Wang J."/>
            <person name="Bornberg-Bauer E."/>
            <person name="Korb J."/>
            <person name="Zhang G."/>
            <person name="Liebig J."/>
        </authorList>
    </citation>
    <scope>NUCLEOTIDE SEQUENCE [LARGE SCALE GENOMIC DNA]</scope>
    <source>
        <tissue evidence="1">Whole organism</tissue>
    </source>
</reference>
<dbReference type="InParanoid" id="A0A067R3M5"/>
<protein>
    <submittedName>
        <fullName evidence="1">Uncharacterized protein</fullName>
    </submittedName>
</protein>
<evidence type="ECO:0000313" key="2">
    <source>
        <dbReference type="Proteomes" id="UP000027135"/>
    </source>
</evidence>
<dbReference type="Proteomes" id="UP000027135">
    <property type="component" value="Unassembled WGS sequence"/>
</dbReference>
<organism evidence="1 2">
    <name type="scientific">Zootermopsis nevadensis</name>
    <name type="common">Dampwood termite</name>
    <dbReference type="NCBI Taxonomy" id="136037"/>
    <lineage>
        <taxon>Eukaryota</taxon>
        <taxon>Metazoa</taxon>
        <taxon>Ecdysozoa</taxon>
        <taxon>Arthropoda</taxon>
        <taxon>Hexapoda</taxon>
        <taxon>Insecta</taxon>
        <taxon>Pterygota</taxon>
        <taxon>Neoptera</taxon>
        <taxon>Polyneoptera</taxon>
        <taxon>Dictyoptera</taxon>
        <taxon>Blattodea</taxon>
        <taxon>Blattoidea</taxon>
        <taxon>Termitoidae</taxon>
        <taxon>Termopsidae</taxon>
        <taxon>Zootermopsis</taxon>
    </lineage>
</organism>
<dbReference type="EMBL" id="KK852924">
    <property type="protein sequence ID" value="KDR13720.1"/>
    <property type="molecule type" value="Genomic_DNA"/>
</dbReference>
<proteinExistence type="predicted"/>
<name>A0A067R3M5_ZOONE</name>
<sequence>MTPLVMQEIKCEARIKEHERHIRLGQPEKSAVAEHRFNMEHCIQLEDTSILSSKTGYMDRIIRETIEIELHPDNFNREDGLHLSRSWKPLIHTLRGLRECAARTNQTTDMALFRDQIQPTKLSLSLSTFSPTLAHLLPLVHSLVCSHWLGAGYTFHFPAL</sequence>
<accession>A0A067R3M5</accession>
<keyword evidence="2" id="KW-1185">Reference proteome</keyword>
<dbReference type="eggNOG" id="ENOG502QTNN">
    <property type="taxonomic scope" value="Eukaryota"/>
</dbReference>
<dbReference type="AlphaFoldDB" id="A0A067R3M5"/>
<gene>
    <name evidence="1" type="ORF">L798_12198</name>
</gene>
<evidence type="ECO:0000313" key="1">
    <source>
        <dbReference type="EMBL" id="KDR13720.1"/>
    </source>
</evidence>